<name>A0AAQ3NZ06_VIGMU</name>
<sequence length="122" mass="14067">MGYVMRVRLASFFAGAATASFAGLYILHRDYKVAYQSFSHQMHVTIERLEETLAEEAMDEQERKTLKVQDSPIKALEREKRVISRRWDMPPCMTENGAGPHVRKALGARRSSVRIIIMFTYD</sequence>
<dbReference type="PANTHER" id="PTHR34970:SF2">
    <property type="entry name" value="ABC TRANSPORTER A FAMILY PROTEIN"/>
    <property type="match status" value="1"/>
</dbReference>
<gene>
    <name evidence="1" type="ORF">V8G54_006443</name>
</gene>
<proteinExistence type="predicted"/>
<dbReference type="Proteomes" id="UP001374535">
    <property type="component" value="Chromosome 2"/>
</dbReference>
<dbReference type="EMBL" id="CP144699">
    <property type="protein sequence ID" value="WVZ19121.1"/>
    <property type="molecule type" value="Genomic_DNA"/>
</dbReference>
<dbReference type="PANTHER" id="PTHR34970">
    <property type="entry name" value="ABC TRANSPORTER A FAMILY PROTEIN"/>
    <property type="match status" value="1"/>
</dbReference>
<dbReference type="AlphaFoldDB" id="A0AAQ3NZ06"/>
<evidence type="ECO:0000313" key="1">
    <source>
        <dbReference type="EMBL" id="WVZ19121.1"/>
    </source>
</evidence>
<organism evidence="1 2">
    <name type="scientific">Vigna mungo</name>
    <name type="common">Black gram</name>
    <name type="synonym">Phaseolus mungo</name>
    <dbReference type="NCBI Taxonomy" id="3915"/>
    <lineage>
        <taxon>Eukaryota</taxon>
        <taxon>Viridiplantae</taxon>
        <taxon>Streptophyta</taxon>
        <taxon>Embryophyta</taxon>
        <taxon>Tracheophyta</taxon>
        <taxon>Spermatophyta</taxon>
        <taxon>Magnoliopsida</taxon>
        <taxon>eudicotyledons</taxon>
        <taxon>Gunneridae</taxon>
        <taxon>Pentapetalae</taxon>
        <taxon>rosids</taxon>
        <taxon>fabids</taxon>
        <taxon>Fabales</taxon>
        <taxon>Fabaceae</taxon>
        <taxon>Papilionoideae</taxon>
        <taxon>50 kb inversion clade</taxon>
        <taxon>NPAAA clade</taxon>
        <taxon>indigoferoid/millettioid clade</taxon>
        <taxon>Phaseoleae</taxon>
        <taxon>Vigna</taxon>
    </lineage>
</organism>
<reference evidence="1 2" key="1">
    <citation type="journal article" date="2023" name="Life. Sci Alliance">
        <title>Evolutionary insights into 3D genome organization and epigenetic landscape of Vigna mungo.</title>
        <authorList>
            <person name="Junaid A."/>
            <person name="Singh B."/>
            <person name="Bhatia S."/>
        </authorList>
    </citation>
    <scope>NUCLEOTIDE SEQUENCE [LARGE SCALE GENOMIC DNA]</scope>
    <source>
        <strain evidence="1">Urdbean</strain>
    </source>
</reference>
<accession>A0AAQ3NZ06</accession>
<keyword evidence="2" id="KW-1185">Reference proteome</keyword>
<protein>
    <submittedName>
        <fullName evidence="1">Uncharacterized protein</fullName>
    </submittedName>
</protein>
<evidence type="ECO:0000313" key="2">
    <source>
        <dbReference type="Proteomes" id="UP001374535"/>
    </source>
</evidence>